<dbReference type="GO" id="GO:0005549">
    <property type="term" value="F:odorant binding"/>
    <property type="evidence" value="ECO:0007669"/>
    <property type="project" value="TreeGrafter"/>
</dbReference>
<reference evidence="8 9" key="2">
    <citation type="submission" date="2019-01" db="EMBL/GenBank/DDBJ databases">
        <title>A chromosome length genome reference of the Java medaka (oryzias javanicus).</title>
        <authorList>
            <person name="Herpin A."/>
            <person name="Takehana Y."/>
            <person name="Naruse K."/>
            <person name="Ansai S."/>
            <person name="Kawaguchi M."/>
        </authorList>
    </citation>
    <scope>NUCLEOTIDE SEQUENCE [LARGE SCALE GENOMIC DNA]</scope>
    <source>
        <strain evidence="8">RS831</strain>
        <tissue evidence="8">Whole body</tissue>
    </source>
</reference>
<dbReference type="EMBL" id="CM012450">
    <property type="protein sequence ID" value="RVE63422.1"/>
    <property type="molecule type" value="Genomic_DNA"/>
</dbReference>
<name>A0A3S2PX30_ORYJA</name>
<evidence type="ECO:0000256" key="6">
    <source>
        <dbReference type="SAM" id="Phobius"/>
    </source>
</evidence>
<reference evidence="8 9" key="1">
    <citation type="submission" date="2018-11" db="EMBL/GenBank/DDBJ databases">
        <authorList>
            <person name="Lopez-Roques C."/>
            <person name="Donnadieu C."/>
            <person name="Bouchez O."/>
            <person name="Klopp C."/>
            <person name="Cabau C."/>
            <person name="Zahm M."/>
        </authorList>
    </citation>
    <scope>NUCLEOTIDE SEQUENCE [LARGE SCALE GENOMIC DNA]</scope>
    <source>
        <strain evidence="8">RS831</strain>
        <tissue evidence="8">Whole body</tissue>
    </source>
</reference>
<dbReference type="Gene3D" id="1.20.1070.10">
    <property type="entry name" value="Rhodopsin 7-helix transmembrane proteins"/>
    <property type="match status" value="1"/>
</dbReference>
<evidence type="ECO:0000313" key="9">
    <source>
        <dbReference type="Proteomes" id="UP000283210"/>
    </source>
</evidence>
<dbReference type="Pfam" id="PF13853">
    <property type="entry name" value="7tm_4"/>
    <property type="match status" value="1"/>
</dbReference>
<dbReference type="InterPro" id="IPR017452">
    <property type="entry name" value="GPCR_Rhodpsn_7TM"/>
</dbReference>
<dbReference type="GO" id="GO:0007186">
    <property type="term" value="P:G protein-coupled receptor signaling pathway"/>
    <property type="evidence" value="ECO:0007669"/>
    <property type="project" value="InterPro"/>
</dbReference>
<dbReference type="PANTHER" id="PTHR26451">
    <property type="entry name" value="G_PROTEIN_RECEP_F1_2 DOMAIN-CONTAINING PROTEIN"/>
    <property type="match status" value="1"/>
</dbReference>
<evidence type="ECO:0000256" key="5">
    <source>
        <dbReference type="ARBA" id="ARBA00023224"/>
    </source>
</evidence>
<evidence type="ECO:0000256" key="3">
    <source>
        <dbReference type="ARBA" id="ARBA00022989"/>
    </source>
</evidence>
<protein>
    <recommendedName>
        <fullName evidence="7">G-protein coupled receptors family 1 profile domain-containing protein</fullName>
    </recommendedName>
</protein>
<proteinExistence type="predicted"/>
<keyword evidence="2 6" id="KW-0812">Transmembrane</keyword>
<dbReference type="PANTHER" id="PTHR26451:SF889">
    <property type="entry name" value="OLFACTORY RECEPTOR 2A12-LIKE"/>
    <property type="match status" value="1"/>
</dbReference>
<dbReference type="GO" id="GO:0016020">
    <property type="term" value="C:membrane"/>
    <property type="evidence" value="ECO:0007669"/>
    <property type="project" value="UniProtKB-SubCell"/>
</dbReference>
<dbReference type="SUPFAM" id="SSF81321">
    <property type="entry name" value="Family A G protein-coupled receptor-like"/>
    <property type="match status" value="1"/>
</dbReference>
<keyword evidence="9" id="KW-1185">Reference proteome</keyword>
<feature type="transmembrane region" description="Helical" evidence="6">
    <location>
        <begin position="155"/>
        <end position="178"/>
    </location>
</feature>
<evidence type="ECO:0000256" key="4">
    <source>
        <dbReference type="ARBA" id="ARBA00023136"/>
    </source>
</evidence>
<keyword evidence="3 6" id="KW-1133">Transmembrane helix</keyword>
<feature type="transmembrane region" description="Helical" evidence="6">
    <location>
        <begin position="130"/>
        <end position="149"/>
    </location>
</feature>
<dbReference type="InterPro" id="IPR000725">
    <property type="entry name" value="Olfact_rcpt"/>
</dbReference>
<organism evidence="8 9">
    <name type="scientific">Oryzias javanicus</name>
    <name type="common">Javanese ricefish</name>
    <name type="synonym">Aplocheilus javanicus</name>
    <dbReference type="NCBI Taxonomy" id="123683"/>
    <lineage>
        <taxon>Eukaryota</taxon>
        <taxon>Metazoa</taxon>
        <taxon>Chordata</taxon>
        <taxon>Craniata</taxon>
        <taxon>Vertebrata</taxon>
        <taxon>Euteleostomi</taxon>
        <taxon>Actinopterygii</taxon>
        <taxon>Neopterygii</taxon>
        <taxon>Teleostei</taxon>
        <taxon>Neoteleostei</taxon>
        <taxon>Acanthomorphata</taxon>
        <taxon>Ovalentaria</taxon>
        <taxon>Atherinomorphae</taxon>
        <taxon>Beloniformes</taxon>
        <taxon>Adrianichthyidae</taxon>
        <taxon>Oryziinae</taxon>
        <taxon>Oryzias</taxon>
    </lineage>
</organism>
<dbReference type="PROSITE" id="PS50262">
    <property type="entry name" value="G_PROTEIN_RECEP_F1_2"/>
    <property type="match status" value="1"/>
</dbReference>
<gene>
    <name evidence="8" type="ORF">OJAV_G00135950</name>
</gene>
<sequence length="204" mass="22871">MLFVGRYVAVCEPLRYHTIMTSTRMHVCCALAWLVAVVLIAVLFSFHFNVPLCGQTIQHVYCSNRGILNLACVATPNNNVYGLSMTWSLSTAVFVVIAFSYIKILAATVKQGRTDSSVRSKAFHTCSSHLVVYILYQIALMIVIVSLRFPAAKNMWKFCSIMVTIFPPAVNPIIYGLVSKELRTSILQNLFGWVKKKHIGFRTS</sequence>
<dbReference type="InterPro" id="IPR052921">
    <property type="entry name" value="GPCR1_Superfamily_Member"/>
</dbReference>
<feature type="transmembrane region" description="Helical" evidence="6">
    <location>
        <begin position="25"/>
        <end position="46"/>
    </location>
</feature>
<feature type="transmembrane region" description="Helical" evidence="6">
    <location>
        <begin position="87"/>
        <end position="109"/>
    </location>
</feature>
<evidence type="ECO:0000313" key="8">
    <source>
        <dbReference type="EMBL" id="RVE63422.1"/>
    </source>
</evidence>
<evidence type="ECO:0000256" key="2">
    <source>
        <dbReference type="ARBA" id="ARBA00022692"/>
    </source>
</evidence>
<dbReference type="AlphaFoldDB" id="A0A3S2PX30"/>
<dbReference type="Proteomes" id="UP000283210">
    <property type="component" value="Chromosome 14"/>
</dbReference>
<keyword evidence="4 6" id="KW-0472">Membrane</keyword>
<keyword evidence="5" id="KW-0807">Transducer</keyword>
<dbReference type="PRINTS" id="PR00245">
    <property type="entry name" value="OLFACTORYR"/>
</dbReference>
<dbReference type="GO" id="GO:0004984">
    <property type="term" value="F:olfactory receptor activity"/>
    <property type="evidence" value="ECO:0007669"/>
    <property type="project" value="InterPro"/>
</dbReference>
<comment type="subcellular location">
    <subcellularLocation>
        <location evidence="1">Membrane</location>
        <topology evidence="1">Multi-pass membrane protein</topology>
    </subcellularLocation>
</comment>
<evidence type="ECO:0000256" key="1">
    <source>
        <dbReference type="ARBA" id="ARBA00004141"/>
    </source>
</evidence>
<evidence type="ECO:0000259" key="7">
    <source>
        <dbReference type="PROSITE" id="PS50262"/>
    </source>
</evidence>
<feature type="domain" description="G-protein coupled receptors family 1 profile" evidence="7">
    <location>
        <begin position="1"/>
        <end position="175"/>
    </location>
</feature>
<dbReference type="OrthoDB" id="6147321at2759"/>
<accession>A0A3S2PX30</accession>